<dbReference type="EMBL" id="JACHHW010000002">
    <property type="protein sequence ID" value="MBB5186369.1"/>
    <property type="molecule type" value="Genomic_DNA"/>
</dbReference>
<comment type="caution">
    <text evidence="1">The sequence shown here is derived from an EMBL/GenBank/DDBJ whole genome shotgun (WGS) entry which is preliminary data.</text>
</comment>
<protein>
    <submittedName>
        <fullName evidence="1">Uncharacterized protein</fullName>
    </submittedName>
</protein>
<evidence type="ECO:0000313" key="2">
    <source>
        <dbReference type="Proteomes" id="UP000536640"/>
    </source>
</evidence>
<dbReference type="Proteomes" id="UP000536640">
    <property type="component" value="Unassembled WGS sequence"/>
</dbReference>
<accession>A0A840QZY1</accession>
<dbReference type="RefSeq" id="WP_184461176.1">
    <property type="nucleotide sequence ID" value="NZ_JACHHW010000002.1"/>
</dbReference>
<proteinExistence type="predicted"/>
<dbReference type="AlphaFoldDB" id="A0A840QZY1"/>
<keyword evidence="2" id="KW-1185">Reference proteome</keyword>
<name>A0A840QZY1_9GAMM</name>
<evidence type="ECO:0000313" key="1">
    <source>
        <dbReference type="EMBL" id="MBB5186369.1"/>
    </source>
</evidence>
<organism evidence="1 2">
    <name type="scientific">Zhongshania antarctica</name>
    <dbReference type="NCBI Taxonomy" id="641702"/>
    <lineage>
        <taxon>Bacteria</taxon>
        <taxon>Pseudomonadati</taxon>
        <taxon>Pseudomonadota</taxon>
        <taxon>Gammaproteobacteria</taxon>
        <taxon>Cellvibrionales</taxon>
        <taxon>Spongiibacteraceae</taxon>
        <taxon>Zhongshania</taxon>
    </lineage>
</organism>
<reference evidence="1 2" key="1">
    <citation type="submission" date="2020-08" db="EMBL/GenBank/DDBJ databases">
        <title>Genomic Encyclopedia of Type Strains, Phase IV (KMG-IV): sequencing the most valuable type-strain genomes for metagenomic binning, comparative biology and taxonomic classification.</title>
        <authorList>
            <person name="Goeker M."/>
        </authorList>
    </citation>
    <scope>NUCLEOTIDE SEQUENCE [LARGE SCALE GENOMIC DNA]</scope>
    <source>
        <strain evidence="1 2">DSM 25701</strain>
    </source>
</reference>
<sequence length="76" mass="7948">MGAENASLVFICQPKINTGQYQQSEQGANNHAGDQNNADASSCLIGKRYNQYAVLGEESSKGDEANLGVDVDAGLA</sequence>
<gene>
    <name evidence="1" type="ORF">HNQ57_000630</name>
</gene>